<gene>
    <name evidence="1" type="ORF">AJ80_01937</name>
</gene>
<organism evidence="1 2">
    <name type="scientific">Polytolypa hystricis (strain UAMH7299)</name>
    <dbReference type="NCBI Taxonomy" id="1447883"/>
    <lineage>
        <taxon>Eukaryota</taxon>
        <taxon>Fungi</taxon>
        <taxon>Dikarya</taxon>
        <taxon>Ascomycota</taxon>
        <taxon>Pezizomycotina</taxon>
        <taxon>Eurotiomycetes</taxon>
        <taxon>Eurotiomycetidae</taxon>
        <taxon>Onygenales</taxon>
        <taxon>Onygenales incertae sedis</taxon>
        <taxon>Polytolypa</taxon>
    </lineage>
</organism>
<proteinExistence type="predicted"/>
<dbReference type="AlphaFoldDB" id="A0A2B7YZM3"/>
<evidence type="ECO:0008006" key="3">
    <source>
        <dbReference type="Google" id="ProtNLM"/>
    </source>
</evidence>
<dbReference type="EMBL" id="PDNA01000017">
    <property type="protein sequence ID" value="PGH26439.1"/>
    <property type="molecule type" value="Genomic_DNA"/>
</dbReference>
<evidence type="ECO:0000313" key="1">
    <source>
        <dbReference type="EMBL" id="PGH26439.1"/>
    </source>
</evidence>
<dbReference type="Proteomes" id="UP000224634">
    <property type="component" value="Unassembled WGS sequence"/>
</dbReference>
<protein>
    <recommendedName>
        <fullName evidence="3">EthD domain-containing protein</fullName>
    </recommendedName>
</protein>
<evidence type="ECO:0000313" key="2">
    <source>
        <dbReference type="Proteomes" id="UP000224634"/>
    </source>
</evidence>
<sequence length="227" mass="24925">MTLAPLSGPGIIYATGKITKPEALSVDLFTKWYHEVHIPDVFKTGAATASFRYESTIPTKVNHPYLSIYPLPELSAIQSEAFSKVPVTHEMLPGPTRHILDFAEFDTRFYAIVKTFERNGAKKGPAPVITTITFNPPVDQQNVQAWIEKSFIPFLSANPTFVRLRLYKLALGTTPTAPPSHLILLETEGAGSGLVIPGAEHGTFGLFKSIGDVNVDFEARRTGESRI</sequence>
<reference evidence="1 2" key="1">
    <citation type="submission" date="2017-10" db="EMBL/GenBank/DDBJ databases">
        <title>Comparative genomics in systemic dimorphic fungi from Ajellomycetaceae.</title>
        <authorList>
            <person name="Munoz J.F."/>
            <person name="Mcewen J.G."/>
            <person name="Clay O.K."/>
            <person name="Cuomo C.A."/>
        </authorList>
    </citation>
    <scope>NUCLEOTIDE SEQUENCE [LARGE SCALE GENOMIC DNA]</scope>
    <source>
        <strain evidence="1 2">UAMH7299</strain>
    </source>
</reference>
<keyword evidence="2" id="KW-1185">Reference proteome</keyword>
<accession>A0A2B7YZM3</accession>
<dbReference type="OrthoDB" id="2851338at2759"/>
<name>A0A2B7YZM3_POLH7</name>
<comment type="caution">
    <text evidence="1">The sequence shown here is derived from an EMBL/GenBank/DDBJ whole genome shotgun (WGS) entry which is preliminary data.</text>
</comment>